<name>A0A1E4SWD1_9ASCO</name>
<evidence type="ECO:0000259" key="10">
    <source>
        <dbReference type="PROSITE" id="PS51847"/>
    </source>
</evidence>
<protein>
    <recommendedName>
        <fullName evidence="10">SMP-LTD domain-containing protein</fullName>
    </recommendedName>
</protein>
<feature type="region of interest" description="Disordered" evidence="9">
    <location>
        <begin position="69"/>
        <end position="107"/>
    </location>
</feature>
<comment type="subcellular location">
    <subcellularLocation>
        <location evidence="1">Membrane</location>
    </subcellularLocation>
</comment>
<proteinExistence type="inferred from homology"/>
<evidence type="ECO:0000313" key="12">
    <source>
        <dbReference type="Proteomes" id="UP000094801"/>
    </source>
</evidence>
<dbReference type="Pfam" id="PF26544">
    <property type="entry name" value="Mdm12"/>
    <property type="match status" value="1"/>
</dbReference>
<evidence type="ECO:0000256" key="3">
    <source>
        <dbReference type="ARBA" id="ARBA00022787"/>
    </source>
</evidence>
<dbReference type="AlphaFoldDB" id="A0A1E4SWD1"/>
<evidence type="ECO:0000256" key="1">
    <source>
        <dbReference type="ARBA" id="ARBA00004370"/>
    </source>
</evidence>
<gene>
    <name evidence="11" type="ORF">CANARDRAFT_181755</name>
</gene>
<dbReference type="GO" id="GO:0015914">
    <property type="term" value="P:phospholipid transport"/>
    <property type="evidence" value="ECO:0007669"/>
    <property type="project" value="TreeGrafter"/>
</dbReference>
<dbReference type="GO" id="GO:0032865">
    <property type="term" value="C:ERMES complex"/>
    <property type="evidence" value="ECO:0007669"/>
    <property type="project" value="InterPro"/>
</dbReference>
<organism evidence="11 12">
    <name type="scientific">[Candida] arabinofermentans NRRL YB-2248</name>
    <dbReference type="NCBI Taxonomy" id="983967"/>
    <lineage>
        <taxon>Eukaryota</taxon>
        <taxon>Fungi</taxon>
        <taxon>Dikarya</taxon>
        <taxon>Ascomycota</taxon>
        <taxon>Saccharomycotina</taxon>
        <taxon>Pichiomycetes</taxon>
        <taxon>Pichiales</taxon>
        <taxon>Pichiaceae</taxon>
        <taxon>Ogataea</taxon>
        <taxon>Ogataea/Candida clade</taxon>
    </lineage>
</organism>
<accession>A0A1E4SWD1</accession>
<sequence length="277" mass="31382">MSFDINWESIASDNNISDQLLEFLNDKLGSLELPEYLNGLQVVKFSLGERSPEITIKDVDFPFPEFYSESDGAHSKQQNDYQNSAMQRRQGLHQKTAPLSPTKQSISSRYPQTNFEIDSDLQLTVDLKFDSKIYIEVICNLLVNYPAPEFIKLPVRLKITDLYIHSLAIVAYLEKKLFISFLCDINDDEQLSGRADSVASTTSGLDTRENSQRIDIIKNLRIEGEMGSYEPSNFSVNLANVSNGSILRNIGKIEKFLVSALRGMLISELAWPSWIEL</sequence>
<dbReference type="EMBL" id="KV453860">
    <property type="protein sequence ID" value="ODV83823.1"/>
    <property type="molecule type" value="Genomic_DNA"/>
</dbReference>
<evidence type="ECO:0000256" key="6">
    <source>
        <dbReference type="ARBA" id="ARBA00023121"/>
    </source>
</evidence>
<evidence type="ECO:0000256" key="2">
    <source>
        <dbReference type="ARBA" id="ARBA00022448"/>
    </source>
</evidence>
<dbReference type="OrthoDB" id="3356905at2759"/>
<keyword evidence="12" id="KW-1185">Reference proteome</keyword>
<feature type="non-terminal residue" evidence="11">
    <location>
        <position position="277"/>
    </location>
</feature>
<evidence type="ECO:0000256" key="4">
    <source>
        <dbReference type="ARBA" id="ARBA00022824"/>
    </source>
</evidence>
<dbReference type="PANTHER" id="PTHR28204">
    <property type="entry name" value="MITOCHONDRIAL DISTRIBUTION AND MORPHOLOGY PROTEIN 12"/>
    <property type="match status" value="1"/>
</dbReference>
<keyword evidence="2" id="KW-0813">Transport</keyword>
<evidence type="ECO:0000256" key="9">
    <source>
        <dbReference type="SAM" id="MobiDB-lite"/>
    </source>
</evidence>
<dbReference type="HAMAP" id="MF_03104">
    <property type="entry name" value="Mdm12"/>
    <property type="match status" value="1"/>
</dbReference>
<dbReference type="PROSITE" id="PS51847">
    <property type="entry name" value="SMP"/>
    <property type="match status" value="1"/>
</dbReference>
<dbReference type="Proteomes" id="UP000094801">
    <property type="component" value="Unassembled WGS sequence"/>
</dbReference>
<dbReference type="GO" id="GO:0008289">
    <property type="term" value="F:lipid binding"/>
    <property type="evidence" value="ECO:0007669"/>
    <property type="project" value="UniProtKB-KW"/>
</dbReference>
<feature type="compositionally biased region" description="Polar residues" evidence="9">
    <location>
        <begin position="97"/>
        <end position="107"/>
    </location>
</feature>
<dbReference type="GO" id="GO:1990456">
    <property type="term" value="P:mitochondrion-endoplasmic reticulum membrane tethering"/>
    <property type="evidence" value="ECO:0007669"/>
    <property type="project" value="TreeGrafter"/>
</dbReference>
<keyword evidence="4" id="KW-0256">Endoplasmic reticulum</keyword>
<dbReference type="GO" id="GO:0007005">
    <property type="term" value="P:mitochondrion organization"/>
    <property type="evidence" value="ECO:0007669"/>
    <property type="project" value="InterPro"/>
</dbReference>
<dbReference type="InterPro" id="IPR031468">
    <property type="entry name" value="SMP_LBD"/>
</dbReference>
<feature type="compositionally biased region" description="Polar residues" evidence="9">
    <location>
        <begin position="75"/>
        <end position="87"/>
    </location>
</feature>
<keyword evidence="8" id="KW-0472">Membrane</keyword>
<evidence type="ECO:0000256" key="8">
    <source>
        <dbReference type="ARBA" id="ARBA00023136"/>
    </source>
</evidence>
<feature type="domain" description="SMP-LTD" evidence="10">
    <location>
        <begin position="1"/>
        <end position="277"/>
    </location>
</feature>
<dbReference type="InterPro" id="IPR027532">
    <property type="entry name" value="Mdm12"/>
</dbReference>
<keyword evidence="6" id="KW-0446">Lipid-binding</keyword>
<dbReference type="CDD" id="cd21672">
    <property type="entry name" value="SMP_Mdm12"/>
    <property type="match status" value="1"/>
</dbReference>
<evidence type="ECO:0000256" key="5">
    <source>
        <dbReference type="ARBA" id="ARBA00023055"/>
    </source>
</evidence>
<reference evidence="12" key="1">
    <citation type="submission" date="2016-04" db="EMBL/GenBank/DDBJ databases">
        <title>Comparative genomics of biotechnologically important yeasts.</title>
        <authorList>
            <consortium name="DOE Joint Genome Institute"/>
            <person name="Riley R."/>
            <person name="Haridas S."/>
            <person name="Wolfe K.H."/>
            <person name="Lopes M.R."/>
            <person name="Hittinger C.T."/>
            <person name="Goker M."/>
            <person name="Salamov A."/>
            <person name="Wisecaver J."/>
            <person name="Long T.M."/>
            <person name="Aerts A.L."/>
            <person name="Barry K."/>
            <person name="Choi C."/>
            <person name="Clum A."/>
            <person name="Coughlan A.Y."/>
            <person name="Deshpande S."/>
            <person name="Douglass A.P."/>
            <person name="Hanson S.J."/>
            <person name="Klenk H.-P."/>
            <person name="Labutti K."/>
            <person name="Lapidus A."/>
            <person name="Lindquist E."/>
            <person name="Lipzen A."/>
            <person name="Meier-Kolthoff J.P."/>
            <person name="Ohm R.A."/>
            <person name="Otillar R.P."/>
            <person name="Pangilinan J."/>
            <person name="Peng Y."/>
            <person name="Rokas A."/>
            <person name="Rosa C.A."/>
            <person name="Scheuner C."/>
            <person name="Sibirny A.A."/>
            <person name="Slot J.C."/>
            <person name="Stielow J.B."/>
            <person name="Sun H."/>
            <person name="Kurtzman C.P."/>
            <person name="Blackwell M."/>
            <person name="Grigoriev I.V."/>
            <person name="Jeffries T.W."/>
        </authorList>
    </citation>
    <scope>NUCLEOTIDE SEQUENCE [LARGE SCALE GENOMIC DNA]</scope>
    <source>
        <strain evidence="12">NRRL YB-2248</strain>
    </source>
</reference>
<evidence type="ECO:0000313" key="11">
    <source>
        <dbReference type="EMBL" id="ODV83823.1"/>
    </source>
</evidence>
<dbReference type="PANTHER" id="PTHR28204:SF1">
    <property type="entry name" value="MITOCHONDRIAL DISTRIBUTION AND MORPHOLOGY PROTEIN 12"/>
    <property type="match status" value="1"/>
</dbReference>
<keyword evidence="7" id="KW-0496">Mitochondrion</keyword>
<keyword evidence="5" id="KW-0445">Lipid transport</keyword>
<dbReference type="STRING" id="983967.A0A1E4SWD1"/>
<keyword evidence="3" id="KW-1000">Mitochondrion outer membrane</keyword>
<evidence type="ECO:0000256" key="7">
    <source>
        <dbReference type="ARBA" id="ARBA00023128"/>
    </source>
</evidence>